<feature type="region of interest" description="Disordered" evidence="4">
    <location>
        <begin position="234"/>
        <end position="283"/>
    </location>
</feature>
<reference evidence="6" key="1">
    <citation type="submission" date="2023-10" db="EMBL/GenBank/DDBJ databases">
        <authorList>
            <person name="Chen Y."/>
            <person name="Shah S."/>
            <person name="Dougan E. K."/>
            <person name="Thang M."/>
            <person name="Chan C."/>
        </authorList>
    </citation>
    <scope>NUCLEOTIDE SEQUENCE [LARGE SCALE GENOMIC DNA]</scope>
</reference>
<dbReference type="Proteomes" id="UP001189429">
    <property type="component" value="Unassembled WGS sequence"/>
</dbReference>
<dbReference type="EMBL" id="CAUYUJ010017406">
    <property type="protein sequence ID" value="CAK0874576.1"/>
    <property type="molecule type" value="Genomic_DNA"/>
</dbReference>
<dbReference type="InterPro" id="IPR008580">
    <property type="entry name" value="PPPDE_dom"/>
</dbReference>
<comment type="caution">
    <text evidence="6">The sequence shown here is derived from an EMBL/GenBank/DDBJ whole genome shotgun (WGS) entry which is preliminary data.</text>
</comment>
<feature type="compositionally biased region" description="Polar residues" evidence="4">
    <location>
        <begin position="266"/>
        <end position="275"/>
    </location>
</feature>
<feature type="domain" description="PPPDE" evidence="5">
    <location>
        <begin position="73"/>
        <end position="224"/>
    </location>
</feature>
<dbReference type="SMART" id="SM01179">
    <property type="entry name" value="DUF862"/>
    <property type="match status" value="1"/>
</dbReference>
<feature type="non-terminal residue" evidence="6">
    <location>
        <position position="1"/>
    </location>
</feature>
<evidence type="ECO:0000259" key="5">
    <source>
        <dbReference type="PROSITE" id="PS51858"/>
    </source>
</evidence>
<dbReference type="PANTHER" id="PTHR12378:SF80">
    <property type="entry name" value="IP06716P-RELATED"/>
    <property type="match status" value="1"/>
</dbReference>
<protein>
    <recommendedName>
        <fullName evidence="5">PPPDE domain-containing protein</fullName>
    </recommendedName>
</protein>
<keyword evidence="3" id="KW-0378">Hydrolase</keyword>
<proteinExistence type="inferred from homology"/>
<dbReference type="Pfam" id="PF05903">
    <property type="entry name" value="Peptidase_C97"/>
    <property type="match status" value="1"/>
</dbReference>
<evidence type="ECO:0000256" key="4">
    <source>
        <dbReference type="SAM" id="MobiDB-lite"/>
    </source>
</evidence>
<accession>A0ABN9VMX1</accession>
<name>A0ABN9VMX1_9DINO</name>
<dbReference type="PROSITE" id="PS51858">
    <property type="entry name" value="PPPDE"/>
    <property type="match status" value="1"/>
</dbReference>
<dbReference type="InterPro" id="IPR042266">
    <property type="entry name" value="PPPDE_sf"/>
</dbReference>
<dbReference type="PANTHER" id="PTHR12378">
    <property type="entry name" value="DESUMOYLATING ISOPEPTIDASE"/>
    <property type="match status" value="1"/>
</dbReference>
<evidence type="ECO:0000313" key="7">
    <source>
        <dbReference type="Proteomes" id="UP001189429"/>
    </source>
</evidence>
<gene>
    <name evidence="6" type="ORF">PCOR1329_LOCUS59421</name>
</gene>
<organism evidence="6 7">
    <name type="scientific">Prorocentrum cordatum</name>
    <dbReference type="NCBI Taxonomy" id="2364126"/>
    <lineage>
        <taxon>Eukaryota</taxon>
        <taxon>Sar</taxon>
        <taxon>Alveolata</taxon>
        <taxon>Dinophyceae</taxon>
        <taxon>Prorocentrales</taxon>
        <taxon>Prorocentraceae</taxon>
        <taxon>Prorocentrum</taxon>
    </lineage>
</organism>
<dbReference type="Gene3D" id="3.90.1720.30">
    <property type="entry name" value="PPPDE domains"/>
    <property type="match status" value="1"/>
</dbReference>
<keyword evidence="7" id="KW-1185">Reference proteome</keyword>
<evidence type="ECO:0000256" key="3">
    <source>
        <dbReference type="ARBA" id="ARBA00022801"/>
    </source>
</evidence>
<keyword evidence="2" id="KW-0645">Protease</keyword>
<sequence>PLRLQAAVGSGANLPNDAAAWSFVQIVDWPATLDTESARNFSLSQKRSHTSVHMGQAQGLSKFGCCGPERKPEPVTLNIYDLHGKGRGIFKGMNVLLRAAGTGAFHVGLEVFGQEYSFGYREGSGTGVFSHAPRESEIHSFRESIFMGDTDLTQYEVEKLMKRMKARWLASSYETLSRNCCHFCDELCLELRVGRPSFVPLPEWLNSLTAAGNAWGGSGQQDDNASEVHKFHALEHSAEKSSRKRPAPVEVTPEPIESEGQERTTSRQSKTNAGLTISIDLRW</sequence>
<evidence type="ECO:0000313" key="6">
    <source>
        <dbReference type="EMBL" id="CAK0874576.1"/>
    </source>
</evidence>
<evidence type="ECO:0000256" key="2">
    <source>
        <dbReference type="ARBA" id="ARBA00022670"/>
    </source>
</evidence>
<evidence type="ECO:0000256" key="1">
    <source>
        <dbReference type="ARBA" id="ARBA00008140"/>
    </source>
</evidence>
<comment type="similarity">
    <text evidence="1">Belongs to the DeSI family.</text>
</comment>